<evidence type="ECO:0000313" key="2">
    <source>
        <dbReference type="Proteomes" id="UP000008795"/>
    </source>
</evidence>
<reference evidence="1 2" key="2">
    <citation type="submission" date="2010-03" db="EMBL/GenBank/DDBJ databases">
        <authorList>
            <person name="Pajon A."/>
        </authorList>
    </citation>
    <scope>NUCLEOTIDE SEQUENCE [LARGE SCALE GENOMIC DNA]</scope>
    <source>
        <strain evidence="1 2">XB1A</strain>
    </source>
</reference>
<protein>
    <submittedName>
        <fullName evidence="1">Uncharacterized protein</fullName>
    </submittedName>
</protein>
<gene>
    <name evidence="1" type="ORF">BXY_09560</name>
</gene>
<reference evidence="1 2" key="1">
    <citation type="submission" date="2010-03" db="EMBL/GenBank/DDBJ databases">
        <title>The genome sequence of Bacteriodes xylanisolvens XB1A.</title>
        <authorList>
            <consortium name="metaHIT consortium -- http://www.metahit.eu/"/>
            <person name="Pajon A."/>
            <person name="Turner K."/>
            <person name="Parkhill J."/>
            <person name="Bernalier A."/>
        </authorList>
    </citation>
    <scope>NUCLEOTIDE SEQUENCE [LARGE SCALE GENOMIC DNA]</scope>
    <source>
        <strain evidence="1 2">XB1A</strain>
    </source>
</reference>
<accession>D6D7X6</accession>
<sequence length="36" mass="4162">MIMNLRLPKAKPLKATSRATEYKSFMKILAFAKSYI</sequence>
<dbReference type="KEGG" id="bxy:BXY_09560"/>
<dbReference type="Proteomes" id="UP000008795">
    <property type="component" value="Chromosome"/>
</dbReference>
<name>D6D7X6_9BACE</name>
<proteinExistence type="predicted"/>
<dbReference type="EMBL" id="FP929033">
    <property type="protein sequence ID" value="CBK66121.1"/>
    <property type="molecule type" value="Genomic_DNA"/>
</dbReference>
<organism evidence="1 2">
    <name type="scientific">Bacteroides xylanisolvens XB1A</name>
    <dbReference type="NCBI Taxonomy" id="657309"/>
    <lineage>
        <taxon>Bacteria</taxon>
        <taxon>Pseudomonadati</taxon>
        <taxon>Bacteroidota</taxon>
        <taxon>Bacteroidia</taxon>
        <taxon>Bacteroidales</taxon>
        <taxon>Bacteroidaceae</taxon>
        <taxon>Bacteroides</taxon>
    </lineage>
</organism>
<dbReference type="AlphaFoldDB" id="D6D7X6"/>
<dbReference type="HOGENOM" id="CLU_3354766_0_0_10"/>
<evidence type="ECO:0000313" key="1">
    <source>
        <dbReference type="EMBL" id="CBK66121.1"/>
    </source>
</evidence>